<feature type="chain" id="PRO_5044013064" evidence="1">
    <location>
        <begin position="23"/>
        <end position="147"/>
    </location>
</feature>
<gene>
    <name evidence="2" type="ORF">CFP56_003438</name>
</gene>
<sequence length="147" mass="16459">NLTVALAVVVVGWSQGLTIIEGELISGWAYQLTCLWSPCQQFQLKHLTEVSVRHQLVWPLFSLKHVVLSKQAKQCQAPLGLLLLHLRELKRQGSSQVCQLLLQLLREDSHCQGQLVMGMKLLVGKIVTEFLLELFKGQQTGVTFSLA</sequence>
<comment type="caution">
    <text evidence="2">The sequence shown here is derived from an EMBL/GenBank/DDBJ whole genome shotgun (WGS) entry which is preliminary data.</text>
</comment>
<evidence type="ECO:0000256" key="1">
    <source>
        <dbReference type="SAM" id="SignalP"/>
    </source>
</evidence>
<dbReference type="AlphaFoldDB" id="A0AAW0LDD4"/>
<feature type="non-terminal residue" evidence="2">
    <location>
        <position position="1"/>
    </location>
</feature>
<keyword evidence="3" id="KW-1185">Reference proteome</keyword>
<proteinExistence type="predicted"/>
<organism evidence="2 3">
    <name type="scientific">Quercus suber</name>
    <name type="common">Cork oak</name>
    <dbReference type="NCBI Taxonomy" id="58331"/>
    <lineage>
        <taxon>Eukaryota</taxon>
        <taxon>Viridiplantae</taxon>
        <taxon>Streptophyta</taxon>
        <taxon>Embryophyta</taxon>
        <taxon>Tracheophyta</taxon>
        <taxon>Spermatophyta</taxon>
        <taxon>Magnoliopsida</taxon>
        <taxon>eudicotyledons</taxon>
        <taxon>Gunneridae</taxon>
        <taxon>Pentapetalae</taxon>
        <taxon>rosids</taxon>
        <taxon>fabids</taxon>
        <taxon>Fagales</taxon>
        <taxon>Fagaceae</taxon>
        <taxon>Quercus</taxon>
    </lineage>
</organism>
<protein>
    <submittedName>
        <fullName evidence="2">Uncharacterized protein</fullName>
    </submittedName>
</protein>
<evidence type="ECO:0000313" key="3">
    <source>
        <dbReference type="Proteomes" id="UP000237347"/>
    </source>
</evidence>
<dbReference type="Proteomes" id="UP000237347">
    <property type="component" value="Unassembled WGS sequence"/>
</dbReference>
<feature type="signal peptide" evidence="1">
    <location>
        <begin position="1"/>
        <end position="22"/>
    </location>
</feature>
<reference evidence="2 3" key="1">
    <citation type="journal article" date="2018" name="Sci. Data">
        <title>The draft genome sequence of cork oak.</title>
        <authorList>
            <person name="Ramos A.M."/>
            <person name="Usie A."/>
            <person name="Barbosa P."/>
            <person name="Barros P.M."/>
            <person name="Capote T."/>
            <person name="Chaves I."/>
            <person name="Simoes F."/>
            <person name="Abreu I."/>
            <person name="Carrasquinho I."/>
            <person name="Faro C."/>
            <person name="Guimaraes J.B."/>
            <person name="Mendonca D."/>
            <person name="Nobrega F."/>
            <person name="Rodrigues L."/>
            <person name="Saibo N.J.M."/>
            <person name="Varela M.C."/>
            <person name="Egas C."/>
            <person name="Matos J."/>
            <person name="Miguel C.M."/>
            <person name="Oliveira M.M."/>
            <person name="Ricardo C.P."/>
            <person name="Goncalves S."/>
        </authorList>
    </citation>
    <scope>NUCLEOTIDE SEQUENCE [LARGE SCALE GENOMIC DNA]</scope>
    <source>
        <strain evidence="3">cv. HL8</strain>
    </source>
</reference>
<dbReference type="EMBL" id="PKMF04000117">
    <property type="protein sequence ID" value="KAK7849160.1"/>
    <property type="molecule type" value="Genomic_DNA"/>
</dbReference>
<name>A0AAW0LDD4_QUESU</name>
<evidence type="ECO:0000313" key="2">
    <source>
        <dbReference type="EMBL" id="KAK7849160.1"/>
    </source>
</evidence>
<accession>A0AAW0LDD4</accession>
<keyword evidence="1" id="KW-0732">Signal</keyword>